<keyword evidence="3" id="KW-0238">DNA-binding</keyword>
<evidence type="ECO:0000259" key="6">
    <source>
        <dbReference type="PROSITE" id="PS50048"/>
    </source>
</evidence>
<evidence type="ECO:0000256" key="5">
    <source>
        <dbReference type="ARBA" id="ARBA00023242"/>
    </source>
</evidence>
<dbReference type="InterPro" id="IPR001138">
    <property type="entry name" value="Zn2Cys6_DnaBD"/>
</dbReference>
<dbReference type="InterPro" id="IPR036864">
    <property type="entry name" value="Zn2-C6_fun-type_DNA-bd_sf"/>
</dbReference>
<dbReference type="GO" id="GO:0005634">
    <property type="term" value="C:nucleus"/>
    <property type="evidence" value="ECO:0007669"/>
    <property type="project" value="UniProtKB-SubCell"/>
</dbReference>
<dbReference type="GO" id="GO:0000981">
    <property type="term" value="F:DNA-binding transcription factor activity, RNA polymerase II-specific"/>
    <property type="evidence" value="ECO:0007669"/>
    <property type="project" value="InterPro"/>
</dbReference>
<keyword evidence="4" id="KW-0804">Transcription</keyword>
<dbReference type="AlphaFoldDB" id="A0A167XWW0"/>
<evidence type="ECO:0000256" key="1">
    <source>
        <dbReference type="ARBA" id="ARBA00004123"/>
    </source>
</evidence>
<evidence type="ECO:0000256" key="4">
    <source>
        <dbReference type="ARBA" id="ARBA00023163"/>
    </source>
</evidence>
<evidence type="ECO:0000256" key="2">
    <source>
        <dbReference type="ARBA" id="ARBA00023015"/>
    </source>
</evidence>
<dbReference type="PROSITE" id="PS00463">
    <property type="entry name" value="ZN2_CY6_FUNGAL_1"/>
    <property type="match status" value="1"/>
</dbReference>
<keyword evidence="2" id="KW-0805">Transcription regulation</keyword>
<dbReference type="PROSITE" id="PS50048">
    <property type="entry name" value="ZN2_CY6_FUNGAL_2"/>
    <property type="match status" value="1"/>
</dbReference>
<reference evidence="7" key="1">
    <citation type="journal article" date="2014" name="Genome Announc.">
        <title>Complete sequencing and chromosome-scale genome assembly of the industrial progenitor strain P2niaD18 from the penicillin producer Penicillium chrysogenum.</title>
        <authorList>
            <person name="Specht T."/>
            <person name="Dahlmann T.A."/>
            <person name="Zadra I."/>
            <person name="Kurnsteiner H."/>
            <person name="Kuck U."/>
        </authorList>
    </citation>
    <scope>NUCLEOTIDE SEQUENCE [LARGE SCALE GENOMIC DNA]</scope>
    <source>
        <strain evidence="7">P2niaD18</strain>
    </source>
</reference>
<dbReference type="InterPro" id="IPR021858">
    <property type="entry name" value="Fun_TF"/>
</dbReference>
<organism evidence="7">
    <name type="scientific">Penicillium chrysogenum</name>
    <name type="common">Penicillium notatum</name>
    <dbReference type="NCBI Taxonomy" id="5076"/>
    <lineage>
        <taxon>Eukaryota</taxon>
        <taxon>Fungi</taxon>
        <taxon>Dikarya</taxon>
        <taxon>Ascomycota</taxon>
        <taxon>Pezizomycotina</taxon>
        <taxon>Eurotiomycetes</taxon>
        <taxon>Eurotiomycetidae</taxon>
        <taxon>Eurotiales</taxon>
        <taxon>Aspergillaceae</taxon>
        <taxon>Penicillium</taxon>
        <taxon>Penicillium chrysogenum species complex</taxon>
    </lineage>
</organism>
<dbReference type="Pfam" id="PF00172">
    <property type="entry name" value="Zn_clus"/>
    <property type="match status" value="1"/>
</dbReference>
<protein>
    <recommendedName>
        <fullName evidence="6">Zn(2)-C6 fungal-type domain-containing protein</fullName>
    </recommendedName>
</protein>
<evidence type="ECO:0000256" key="3">
    <source>
        <dbReference type="ARBA" id="ARBA00023125"/>
    </source>
</evidence>
<dbReference type="CDD" id="cd00067">
    <property type="entry name" value="GAL4"/>
    <property type="match status" value="1"/>
</dbReference>
<dbReference type="SUPFAM" id="SSF57701">
    <property type="entry name" value="Zn2/Cys6 DNA-binding domain"/>
    <property type="match status" value="1"/>
</dbReference>
<gene>
    <name evidence="7" type="ORF">EN45_034750</name>
</gene>
<dbReference type="GO" id="GO:0045944">
    <property type="term" value="P:positive regulation of transcription by RNA polymerase II"/>
    <property type="evidence" value="ECO:0007669"/>
    <property type="project" value="TreeGrafter"/>
</dbReference>
<dbReference type="PANTHER" id="PTHR37534">
    <property type="entry name" value="TRANSCRIPTIONAL ACTIVATOR PROTEIN UGA3"/>
    <property type="match status" value="1"/>
</dbReference>
<evidence type="ECO:0000313" key="7">
    <source>
        <dbReference type="EMBL" id="KZN93301.1"/>
    </source>
</evidence>
<proteinExistence type="predicted"/>
<dbReference type="PANTHER" id="PTHR37534:SF11">
    <property type="entry name" value="ZN(II)2CYS6 TRANSCRIPTION FACTOR (EUROFUNG)"/>
    <property type="match status" value="1"/>
</dbReference>
<sequence>MSSFRVRFQPVTCMPEHEARMAHRELPDLRRRAKSKLGCRQCKTKRVKCDETFPVCLRCRRQGLICSSTPRLTPWQYETYWVSSPMDAIINRRLLQYWLERVSQMLVLDPDDNPYSFPILGYITKSCALMHIIQSISACHEQYFSAQASVIALEERGKALASFRKEIDGPKNAPQALLLTTALLALSHGADDDMADFGKQHLFAARILINELLQHSFHLFEHDDLSRLCFGMYLYWDMCTAFLVDPSEEPESNILNMSIAVQRMGRWHHPMYGYGTELLFILMNVGRHCRQVLHSPRCNPTRETILEQQLLEWNACSANSSLEHLYEALRKHGLIFLYRACRCNGYFSNPDLKDLSLEGLIHNYAVETVHHLLEIPMTSNYLNFQSLPLLTAGSELQRTDCCLRNQVLQRLRAVYSLNRLPVNLHVVQLLEELWILRDNGNSSSWLHHMLHKGWRLLLG</sequence>
<dbReference type="Gene3D" id="4.10.240.10">
    <property type="entry name" value="Zn(2)-C6 fungal-type DNA-binding domain"/>
    <property type="match status" value="1"/>
</dbReference>
<keyword evidence="5" id="KW-0539">Nucleus</keyword>
<dbReference type="SMART" id="SM00066">
    <property type="entry name" value="GAL4"/>
    <property type="match status" value="1"/>
</dbReference>
<dbReference type="PhylomeDB" id="A0A167XWW0"/>
<dbReference type="GO" id="GO:0008270">
    <property type="term" value="F:zinc ion binding"/>
    <property type="evidence" value="ECO:0007669"/>
    <property type="project" value="InterPro"/>
</dbReference>
<dbReference type="Proteomes" id="UP000076449">
    <property type="component" value="Chromosome I"/>
</dbReference>
<comment type="subcellular location">
    <subcellularLocation>
        <location evidence="1">Nucleus</location>
    </subcellularLocation>
</comment>
<accession>A0A167XWW0</accession>
<dbReference type="GO" id="GO:0000976">
    <property type="term" value="F:transcription cis-regulatory region binding"/>
    <property type="evidence" value="ECO:0007669"/>
    <property type="project" value="TreeGrafter"/>
</dbReference>
<dbReference type="Pfam" id="PF11951">
    <property type="entry name" value="Fungal_trans_2"/>
    <property type="match status" value="1"/>
</dbReference>
<feature type="domain" description="Zn(2)-C6 fungal-type" evidence="6">
    <location>
        <begin position="38"/>
        <end position="68"/>
    </location>
</feature>
<name>A0A167XWW0_PENCH</name>
<dbReference type="EMBL" id="CM002798">
    <property type="protein sequence ID" value="KZN93301.1"/>
    <property type="molecule type" value="Genomic_DNA"/>
</dbReference>